<organism evidence="2 3">
    <name type="scientific">Actinomyces bovis</name>
    <dbReference type="NCBI Taxonomy" id="1658"/>
    <lineage>
        <taxon>Bacteria</taxon>
        <taxon>Bacillati</taxon>
        <taxon>Actinomycetota</taxon>
        <taxon>Actinomycetes</taxon>
        <taxon>Actinomycetales</taxon>
        <taxon>Actinomycetaceae</taxon>
        <taxon>Actinomyces</taxon>
    </lineage>
</organism>
<dbReference type="Pfam" id="PF18495">
    <property type="entry name" value="VbhA"/>
    <property type="match status" value="1"/>
</dbReference>
<reference evidence="2 3" key="1">
    <citation type="submission" date="2018-06" db="EMBL/GenBank/DDBJ databases">
        <authorList>
            <consortium name="Pathogen Informatics"/>
            <person name="Doyle S."/>
        </authorList>
    </citation>
    <scope>NUCLEOTIDE SEQUENCE [LARGE SCALE GENOMIC DNA]</scope>
    <source>
        <strain evidence="2 3">NCTC11535</strain>
    </source>
</reference>
<comment type="caution">
    <text evidence="2">The sequence shown here is derived from an EMBL/GenBank/DDBJ whole genome shotgun (WGS) entry which is preliminary data.</text>
</comment>
<accession>A0ABY1VQS1</accession>
<proteinExistence type="predicted"/>
<dbReference type="CDD" id="cd11586">
    <property type="entry name" value="VbhA_like"/>
    <property type="match status" value="1"/>
</dbReference>
<gene>
    <name evidence="2" type="ORF">NCTC11535_02201</name>
</gene>
<evidence type="ECO:0000313" key="2">
    <source>
        <dbReference type="EMBL" id="SPT55031.1"/>
    </source>
</evidence>
<keyword evidence="3" id="KW-1185">Reference proteome</keyword>
<dbReference type="RefSeq" id="WP_111837382.1">
    <property type="nucleotide sequence ID" value="NZ_UAPQ01000012.1"/>
</dbReference>
<evidence type="ECO:0000259" key="1">
    <source>
        <dbReference type="Pfam" id="PF18495"/>
    </source>
</evidence>
<feature type="domain" description="Antitoxin VbhA" evidence="1">
    <location>
        <begin position="21"/>
        <end position="67"/>
    </location>
</feature>
<name>A0ABY1VQS1_9ACTO</name>
<dbReference type="Proteomes" id="UP000250006">
    <property type="component" value="Unassembled WGS sequence"/>
</dbReference>
<dbReference type="InterPro" id="IPR041535">
    <property type="entry name" value="VbhA"/>
</dbReference>
<protein>
    <recommendedName>
        <fullName evidence="1">Antitoxin VbhA domain-containing protein</fullName>
    </recommendedName>
</protein>
<evidence type="ECO:0000313" key="3">
    <source>
        <dbReference type="Proteomes" id="UP000250006"/>
    </source>
</evidence>
<dbReference type="EMBL" id="UAPQ01000012">
    <property type="protein sequence ID" value="SPT55031.1"/>
    <property type="molecule type" value="Genomic_DNA"/>
</dbReference>
<sequence>MTGMQLEERWPDLFEGLDEGQRDRIIEACADNWHEGWEPNREDLAFLVMRVRGQITTQEYLHRILKRAGVDAVAAHV</sequence>
<dbReference type="InterPro" id="IPR033788">
    <property type="entry name" value="VbhA-like"/>
</dbReference>